<evidence type="ECO:0000256" key="1">
    <source>
        <dbReference type="ARBA" id="ARBA00000966"/>
    </source>
</evidence>
<comment type="similarity">
    <text evidence="2">Belongs to the glycosyl hydrolase 9 (cellulase E) family.</text>
</comment>
<evidence type="ECO:0000313" key="10">
    <source>
        <dbReference type="EMBL" id="GAU44308.1"/>
    </source>
</evidence>
<evidence type="ECO:0000256" key="8">
    <source>
        <dbReference type="ARBA" id="ARBA00023326"/>
    </source>
</evidence>
<dbReference type="PANTHER" id="PTHR22298">
    <property type="entry name" value="ENDO-1,4-BETA-GLUCANASE"/>
    <property type="match status" value="1"/>
</dbReference>
<dbReference type="OrthoDB" id="10257085at2759"/>
<evidence type="ECO:0000256" key="4">
    <source>
        <dbReference type="ARBA" id="ARBA00022801"/>
    </source>
</evidence>
<evidence type="ECO:0000256" key="5">
    <source>
        <dbReference type="ARBA" id="ARBA00023001"/>
    </source>
</evidence>
<accession>A0A2Z6NIF6</accession>
<dbReference type="InterPro" id="IPR001701">
    <property type="entry name" value="Glyco_hydro_9"/>
</dbReference>
<evidence type="ECO:0000256" key="6">
    <source>
        <dbReference type="ARBA" id="ARBA00023277"/>
    </source>
</evidence>
<keyword evidence="7" id="KW-0326">Glycosidase</keyword>
<keyword evidence="6" id="KW-0119">Carbohydrate metabolism</keyword>
<dbReference type="GO" id="GO:0030245">
    <property type="term" value="P:cellulose catabolic process"/>
    <property type="evidence" value="ECO:0007669"/>
    <property type="project" value="UniProtKB-KW"/>
</dbReference>
<evidence type="ECO:0000256" key="2">
    <source>
        <dbReference type="ARBA" id="ARBA00007072"/>
    </source>
</evidence>
<keyword evidence="4" id="KW-0378">Hydrolase</keyword>
<dbReference type="Proteomes" id="UP000242715">
    <property type="component" value="Unassembled WGS sequence"/>
</dbReference>
<comment type="catalytic activity">
    <reaction evidence="1">
        <text>Endohydrolysis of (1-&gt;4)-beta-D-glucosidic linkages in cellulose, lichenin and cereal beta-D-glucans.</text>
        <dbReference type="EC" id="3.2.1.4"/>
    </reaction>
</comment>
<dbReference type="GO" id="GO:0008810">
    <property type="term" value="F:cellulase activity"/>
    <property type="evidence" value="ECO:0007669"/>
    <property type="project" value="UniProtKB-EC"/>
</dbReference>
<dbReference type="Gene3D" id="1.50.10.10">
    <property type="match status" value="1"/>
</dbReference>
<feature type="domain" description="Glycoside hydrolase family 9" evidence="9">
    <location>
        <begin position="1"/>
        <end position="187"/>
    </location>
</feature>
<dbReference type="InterPro" id="IPR012341">
    <property type="entry name" value="6hp_glycosidase-like_sf"/>
</dbReference>
<keyword evidence="11" id="KW-1185">Reference proteome</keyword>
<evidence type="ECO:0000256" key="7">
    <source>
        <dbReference type="ARBA" id="ARBA00023295"/>
    </source>
</evidence>
<evidence type="ECO:0000259" key="9">
    <source>
        <dbReference type="Pfam" id="PF00759"/>
    </source>
</evidence>
<protein>
    <recommendedName>
        <fullName evidence="3">cellulase</fullName>
        <ecNumber evidence="3">3.2.1.4</ecNumber>
    </recommendedName>
</protein>
<dbReference type="InterPro" id="IPR008928">
    <property type="entry name" value="6-hairpin_glycosidase_sf"/>
</dbReference>
<evidence type="ECO:0000256" key="3">
    <source>
        <dbReference type="ARBA" id="ARBA00012601"/>
    </source>
</evidence>
<reference evidence="11" key="1">
    <citation type="journal article" date="2017" name="Front. Plant Sci.">
        <title>Climate Clever Clovers: New Paradigm to Reduce the Environmental Footprint of Ruminants by Breeding Low Methanogenic Forages Utilizing Haplotype Variation.</title>
        <authorList>
            <person name="Kaur P."/>
            <person name="Appels R."/>
            <person name="Bayer P.E."/>
            <person name="Keeble-Gagnere G."/>
            <person name="Wang J."/>
            <person name="Hirakawa H."/>
            <person name="Shirasawa K."/>
            <person name="Vercoe P."/>
            <person name="Stefanova K."/>
            <person name="Durmic Z."/>
            <person name="Nichols P."/>
            <person name="Revell C."/>
            <person name="Isobe S.N."/>
            <person name="Edwards D."/>
            <person name="Erskine W."/>
        </authorList>
    </citation>
    <scope>NUCLEOTIDE SEQUENCE [LARGE SCALE GENOMIC DNA]</scope>
    <source>
        <strain evidence="11">cv. Daliak</strain>
    </source>
</reference>
<name>A0A2Z6NIF6_TRISU</name>
<dbReference type="Pfam" id="PF00759">
    <property type="entry name" value="Glyco_hydro_9"/>
    <property type="match status" value="1"/>
</dbReference>
<dbReference type="EMBL" id="DF974032">
    <property type="protein sequence ID" value="GAU44308.1"/>
    <property type="molecule type" value="Genomic_DNA"/>
</dbReference>
<keyword evidence="5" id="KW-0136">Cellulose degradation</keyword>
<proteinExistence type="inferred from homology"/>
<gene>
    <name evidence="10" type="ORF">TSUD_268030</name>
</gene>
<sequence>MDTSRQSYYLTQKKPGSEVSAEIAAALAASSIVFRKIDDRYSNMLLARAKQVFDFANNHRGSYNDSIGAGVCPFYCDFNGYMDELIWGAAWLYKASNDQNYWNFVKSNIQSIESSIVVRNIKGFKVLANGGSFSEFGWDSKHAGINVLVSQWVMNNPSNQSPFVPNANNLICSLLPNSPTKSVTYSKGKR</sequence>
<dbReference type="AlphaFoldDB" id="A0A2Z6NIF6"/>
<organism evidence="10 11">
    <name type="scientific">Trifolium subterraneum</name>
    <name type="common">Subterranean clover</name>
    <dbReference type="NCBI Taxonomy" id="3900"/>
    <lineage>
        <taxon>Eukaryota</taxon>
        <taxon>Viridiplantae</taxon>
        <taxon>Streptophyta</taxon>
        <taxon>Embryophyta</taxon>
        <taxon>Tracheophyta</taxon>
        <taxon>Spermatophyta</taxon>
        <taxon>Magnoliopsida</taxon>
        <taxon>eudicotyledons</taxon>
        <taxon>Gunneridae</taxon>
        <taxon>Pentapetalae</taxon>
        <taxon>rosids</taxon>
        <taxon>fabids</taxon>
        <taxon>Fabales</taxon>
        <taxon>Fabaceae</taxon>
        <taxon>Papilionoideae</taxon>
        <taxon>50 kb inversion clade</taxon>
        <taxon>NPAAA clade</taxon>
        <taxon>Hologalegina</taxon>
        <taxon>IRL clade</taxon>
        <taxon>Trifolieae</taxon>
        <taxon>Trifolium</taxon>
    </lineage>
</organism>
<dbReference type="SUPFAM" id="SSF48208">
    <property type="entry name" value="Six-hairpin glycosidases"/>
    <property type="match status" value="1"/>
</dbReference>
<evidence type="ECO:0000313" key="11">
    <source>
        <dbReference type="Proteomes" id="UP000242715"/>
    </source>
</evidence>
<dbReference type="EC" id="3.2.1.4" evidence="3"/>
<keyword evidence="8" id="KW-0624">Polysaccharide degradation</keyword>